<proteinExistence type="predicted"/>
<dbReference type="EMBL" id="CBXE010000480">
    <property type="protein sequence ID" value="CDL87159.1"/>
    <property type="molecule type" value="Genomic_DNA"/>
</dbReference>
<comment type="caution">
    <text evidence="1">The sequence shown here is derived from an EMBL/GenBank/DDBJ whole genome shotgun (WGS) entry which is preliminary data.</text>
</comment>
<accession>W1J8V2</accession>
<gene>
    <name evidence="1" type="ORF">XCR1_840119</name>
</gene>
<sequence length="77" mass="8404">MNHVESSVLRQPALADFDAVQVDSLNPVAQKTQCCQKIEENKDPIEQGRGADHYAPYAASGTVHDRAPERLAPICSD</sequence>
<evidence type="ECO:0000313" key="1">
    <source>
        <dbReference type="EMBL" id="CDL87159.1"/>
    </source>
</evidence>
<evidence type="ECO:0000313" key="2">
    <source>
        <dbReference type="Proteomes" id="UP000019197"/>
    </source>
</evidence>
<organism evidence="1 2">
    <name type="scientific">Xenorhabdus cabanillasii JM26</name>
    <dbReference type="NCBI Taxonomy" id="1427517"/>
    <lineage>
        <taxon>Bacteria</taxon>
        <taxon>Pseudomonadati</taxon>
        <taxon>Pseudomonadota</taxon>
        <taxon>Gammaproteobacteria</taxon>
        <taxon>Enterobacterales</taxon>
        <taxon>Morganellaceae</taxon>
        <taxon>Xenorhabdus</taxon>
    </lineage>
</organism>
<dbReference type="Proteomes" id="UP000019197">
    <property type="component" value="Unassembled WGS sequence"/>
</dbReference>
<dbReference type="AlphaFoldDB" id="W1J8V2"/>
<reference evidence="1 2" key="1">
    <citation type="submission" date="2013-11" db="EMBL/GenBank/DDBJ databases">
        <title>Draft genome sequence and annotation of the entomopathogenic bacterium, Xenorhabdus cabanillasi strain JM26.</title>
        <authorList>
            <person name="Gualtieri M."/>
            <person name="Ogier J.C."/>
            <person name="Pages S."/>
            <person name="Givaudan A."/>
            <person name="Gaudriault S."/>
        </authorList>
    </citation>
    <scope>NUCLEOTIDE SEQUENCE [LARGE SCALE GENOMIC DNA]</scope>
    <source>
        <strain evidence="1 2">JM26</strain>
    </source>
</reference>
<protein>
    <submittedName>
        <fullName evidence="1">Uncharacterized protein</fullName>
    </submittedName>
</protein>
<name>W1J8V2_9GAMM</name>